<accession>A0A6J7I9P9</accession>
<dbReference type="AlphaFoldDB" id="A0A6J7I9P9"/>
<dbReference type="SUPFAM" id="SSF161098">
    <property type="entry name" value="MetI-like"/>
    <property type="match status" value="1"/>
</dbReference>
<evidence type="ECO:0000256" key="1">
    <source>
        <dbReference type="ARBA" id="ARBA00004651"/>
    </source>
</evidence>
<evidence type="ECO:0000313" key="9">
    <source>
        <dbReference type="EMBL" id="CAB4927371.1"/>
    </source>
</evidence>
<gene>
    <name evidence="9" type="ORF">UFOPK3684_00762</name>
</gene>
<dbReference type="Pfam" id="PF00528">
    <property type="entry name" value="BPD_transp_1"/>
    <property type="match status" value="1"/>
</dbReference>
<keyword evidence="3" id="KW-1003">Cell membrane</keyword>
<sequence length="290" mass="32207">MKYKRENLSATLFILPSFLPLVAFLIVPMLAAVTLSFAQWDLLTPPSWVGLENYFELFKSAVFWQTLKNSIVFILGYLPIVYTLGLAAALALNKKFVGSGLLRAAYFLPVITSWVIVSLLWKWILNPEGGVVNSLLSQIGIQGPGWWTSTTWAMPTVIIASAWKDLGYVMLLLLAGLQSIPPEYQEAAAIDGASKSQILRLITLPLLTPATFFVIVISLINNFQVFDQIYLMTSGGPEGSTSVIVQQIVKNSFDYGRMGYASALSMVLFVIILSITLVQIKLQKRWVNYE</sequence>
<evidence type="ECO:0000256" key="5">
    <source>
        <dbReference type="ARBA" id="ARBA00022989"/>
    </source>
</evidence>
<dbReference type="PROSITE" id="PS50928">
    <property type="entry name" value="ABC_TM1"/>
    <property type="match status" value="1"/>
</dbReference>
<feature type="transmembrane region" description="Helical" evidence="7">
    <location>
        <begin position="104"/>
        <end position="124"/>
    </location>
</feature>
<name>A0A6J7I9P9_9ZZZZ</name>
<keyword evidence="5 7" id="KW-1133">Transmembrane helix</keyword>
<evidence type="ECO:0000259" key="8">
    <source>
        <dbReference type="PROSITE" id="PS50928"/>
    </source>
</evidence>
<feature type="transmembrane region" description="Helical" evidence="7">
    <location>
        <begin position="260"/>
        <end position="280"/>
    </location>
</feature>
<dbReference type="InterPro" id="IPR035906">
    <property type="entry name" value="MetI-like_sf"/>
</dbReference>
<feature type="transmembrane region" description="Helical" evidence="7">
    <location>
        <begin position="71"/>
        <end position="92"/>
    </location>
</feature>
<feature type="transmembrane region" description="Helical" evidence="7">
    <location>
        <begin position="198"/>
        <end position="220"/>
    </location>
</feature>
<evidence type="ECO:0000256" key="2">
    <source>
        <dbReference type="ARBA" id="ARBA00022448"/>
    </source>
</evidence>
<organism evidence="9">
    <name type="scientific">freshwater metagenome</name>
    <dbReference type="NCBI Taxonomy" id="449393"/>
    <lineage>
        <taxon>unclassified sequences</taxon>
        <taxon>metagenomes</taxon>
        <taxon>ecological metagenomes</taxon>
    </lineage>
</organism>
<evidence type="ECO:0000256" key="3">
    <source>
        <dbReference type="ARBA" id="ARBA00022475"/>
    </source>
</evidence>
<reference evidence="9" key="1">
    <citation type="submission" date="2020-05" db="EMBL/GenBank/DDBJ databases">
        <authorList>
            <person name="Chiriac C."/>
            <person name="Salcher M."/>
            <person name="Ghai R."/>
            <person name="Kavagutti S V."/>
        </authorList>
    </citation>
    <scope>NUCLEOTIDE SEQUENCE</scope>
</reference>
<dbReference type="InterPro" id="IPR051393">
    <property type="entry name" value="ABC_transporter_permease"/>
</dbReference>
<keyword evidence="6 7" id="KW-0472">Membrane</keyword>
<dbReference type="GO" id="GO:0055085">
    <property type="term" value="P:transmembrane transport"/>
    <property type="evidence" value="ECO:0007669"/>
    <property type="project" value="InterPro"/>
</dbReference>
<dbReference type="GO" id="GO:0005886">
    <property type="term" value="C:plasma membrane"/>
    <property type="evidence" value="ECO:0007669"/>
    <property type="project" value="UniProtKB-SubCell"/>
</dbReference>
<dbReference type="PANTHER" id="PTHR30193">
    <property type="entry name" value="ABC TRANSPORTER PERMEASE PROTEIN"/>
    <property type="match status" value="1"/>
</dbReference>
<evidence type="ECO:0000256" key="4">
    <source>
        <dbReference type="ARBA" id="ARBA00022692"/>
    </source>
</evidence>
<feature type="transmembrane region" description="Helical" evidence="7">
    <location>
        <begin position="152"/>
        <end position="177"/>
    </location>
</feature>
<proteinExistence type="predicted"/>
<dbReference type="InterPro" id="IPR000515">
    <property type="entry name" value="MetI-like"/>
</dbReference>
<feature type="domain" description="ABC transmembrane type-1" evidence="8">
    <location>
        <begin position="67"/>
        <end position="279"/>
    </location>
</feature>
<dbReference type="CDD" id="cd06261">
    <property type="entry name" value="TM_PBP2"/>
    <property type="match status" value="1"/>
</dbReference>
<dbReference type="PANTHER" id="PTHR30193:SF37">
    <property type="entry name" value="INNER MEMBRANE ABC TRANSPORTER PERMEASE PROTEIN YCJO"/>
    <property type="match status" value="1"/>
</dbReference>
<protein>
    <submittedName>
        <fullName evidence="9">Unannotated protein</fullName>
    </submittedName>
</protein>
<feature type="transmembrane region" description="Helical" evidence="7">
    <location>
        <begin position="12"/>
        <end position="38"/>
    </location>
</feature>
<dbReference type="Gene3D" id="1.10.3720.10">
    <property type="entry name" value="MetI-like"/>
    <property type="match status" value="1"/>
</dbReference>
<keyword evidence="4 7" id="KW-0812">Transmembrane</keyword>
<keyword evidence="2" id="KW-0813">Transport</keyword>
<evidence type="ECO:0000256" key="7">
    <source>
        <dbReference type="SAM" id="Phobius"/>
    </source>
</evidence>
<evidence type="ECO:0000256" key="6">
    <source>
        <dbReference type="ARBA" id="ARBA00023136"/>
    </source>
</evidence>
<dbReference type="EMBL" id="CAFBMZ010000045">
    <property type="protein sequence ID" value="CAB4927371.1"/>
    <property type="molecule type" value="Genomic_DNA"/>
</dbReference>
<comment type="subcellular location">
    <subcellularLocation>
        <location evidence="1">Cell membrane</location>
        <topology evidence="1">Multi-pass membrane protein</topology>
    </subcellularLocation>
</comment>